<dbReference type="InterPro" id="IPR036291">
    <property type="entry name" value="NAD(P)-bd_dom_sf"/>
</dbReference>
<dbReference type="InterPro" id="IPR013154">
    <property type="entry name" value="ADH-like_N"/>
</dbReference>
<gene>
    <name evidence="10" type="ORF">AFM11_23200</name>
</gene>
<dbReference type="AlphaFoldDB" id="A0A132PHU8"/>
<dbReference type="GO" id="GO:0005737">
    <property type="term" value="C:cytoplasm"/>
    <property type="evidence" value="ECO:0007669"/>
    <property type="project" value="TreeGrafter"/>
</dbReference>
<dbReference type="PANTHER" id="PTHR42940">
    <property type="entry name" value="ALCOHOL DEHYDROGENASE 1-RELATED"/>
    <property type="match status" value="1"/>
</dbReference>
<dbReference type="PANTHER" id="PTHR42940:SF3">
    <property type="entry name" value="ALCOHOL DEHYDROGENASE 1-RELATED"/>
    <property type="match status" value="1"/>
</dbReference>
<name>A0A132PHU8_9MYCO</name>
<dbReference type="RefSeq" id="WP_067853070.1">
    <property type="nucleotide sequence ID" value="NZ_LGTW01000017.1"/>
</dbReference>
<dbReference type="NCBIfam" id="TIGR03366">
    <property type="entry name" value="HpnZ_proposed"/>
    <property type="match status" value="1"/>
</dbReference>
<keyword evidence="7" id="KW-0520">NAD</keyword>
<dbReference type="SUPFAM" id="SSF51735">
    <property type="entry name" value="NAD(P)-binding Rossmann-fold domains"/>
    <property type="match status" value="1"/>
</dbReference>
<dbReference type="PROSITE" id="PS00059">
    <property type="entry name" value="ADH_ZINC"/>
    <property type="match status" value="1"/>
</dbReference>
<evidence type="ECO:0000256" key="4">
    <source>
        <dbReference type="ARBA" id="ARBA00022723"/>
    </source>
</evidence>
<dbReference type="InterPro" id="IPR017743">
    <property type="entry name" value="ADH_phosphonate_catab-assoc"/>
</dbReference>
<dbReference type="SMART" id="SM00829">
    <property type="entry name" value="PKS_ER"/>
    <property type="match status" value="1"/>
</dbReference>
<evidence type="ECO:0000256" key="3">
    <source>
        <dbReference type="ARBA" id="ARBA00013190"/>
    </source>
</evidence>
<dbReference type="EMBL" id="LGTW01000017">
    <property type="protein sequence ID" value="KWX21767.1"/>
    <property type="molecule type" value="Genomic_DNA"/>
</dbReference>
<evidence type="ECO:0000256" key="7">
    <source>
        <dbReference type="ARBA" id="ARBA00023027"/>
    </source>
</evidence>
<dbReference type="Pfam" id="PF00107">
    <property type="entry name" value="ADH_zinc_N"/>
    <property type="match status" value="1"/>
</dbReference>
<dbReference type="GO" id="GO:0008270">
    <property type="term" value="F:zinc ion binding"/>
    <property type="evidence" value="ECO:0007669"/>
    <property type="project" value="InterPro"/>
</dbReference>
<feature type="domain" description="Enoyl reductase (ER)" evidence="9">
    <location>
        <begin position="17"/>
        <end position="303"/>
    </location>
</feature>
<dbReference type="InterPro" id="IPR002328">
    <property type="entry name" value="ADH_Zn_CS"/>
</dbReference>
<dbReference type="SUPFAM" id="SSF50129">
    <property type="entry name" value="GroES-like"/>
    <property type="match status" value="1"/>
</dbReference>
<organism evidence="10 11">
    <name type="scientific">Mycolicibacterium wolinskyi</name>
    <dbReference type="NCBI Taxonomy" id="59750"/>
    <lineage>
        <taxon>Bacteria</taxon>
        <taxon>Bacillati</taxon>
        <taxon>Actinomycetota</taxon>
        <taxon>Actinomycetes</taxon>
        <taxon>Mycobacteriales</taxon>
        <taxon>Mycobacteriaceae</taxon>
        <taxon>Mycolicibacterium</taxon>
    </lineage>
</organism>
<sequence length="340" mass="35065">MDTLTPRVTLAAVWTGGSEVELQKVEIPELGDGDVLVQVRLATVCGSDLHTVTGRRSAACPSILGHEAVGDVVAAGPRAPVQVGQRVVWSVTVTCGECTRCRSGLTAKCTSVRKVGHEPFDGDWPLSGSYAEQVVLPKGTTIAVVPSTLPDTVAAPAACATATVMATLEAAGEVAGRRVLIGGAGMLGLTAVAACAEAGADVQVVDIDPGRLELATEFGGRAADGGPVDVAIDYTGSTDAVAQALGRLDIGGVLVLAGSVMPGAPLAVDPEAVVRQWLTITGVHNYEPRHLHRAVEFLDRTRDRYPWHSLVEAPVPLDDIASAFCAPPVGKLRTAVAPRP</sequence>
<evidence type="ECO:0000313" key="10">
    <source>
        <dbReference type="EMBL" id="KWX21767.1"/>
    </source>
</evidence>
<evidence type="ECO:0000256" key="6">
    <source>
        <dbReference type="ARBA" id="ARBA00023002"/>
    </source>
</evidence>
<dbReference type="InterPro" id="IPR011032">
    <property type="entry name" value="GroES-like_sf"/>
</dbReference>
<dbReference type="InterPro" id="IPR020843">
    <property type="entry name" value="ER"/>
</dbReference>
<comment type="caution">
    <text evidence="10">The sequence shown here is derived from an EMBL/GenBank/DDBJ whole genome shotgun (WGS) entry which is preliminary data.</text>
</comment>
<dbReference type="EC" id="1.1.1.1" evidence="3"/>
<evidence type="ECO:0000259" key="9">
    <source>
        <dbReference type="SMART" id="SM00829"/>
    </source>
</evidence>
<evidence type="ECO:0000256" key="5">
    <source>
        <dbReference type="ARBA" id="ARBA00022833"/>
    </source>
</evidence>
<dbReference type="CDD" id="cd08231">
    <property type="entry name" value="MDR_TM0436_like"/>
    <property type="match status" value="1"/>
</dbReference>
<comment type="cofactor">
    <cofactor evidence="1 8">
        <name>Zn(2+)</name>
        <dbReference type="ChEBI" id="CHEBI:29105"/>
    </cofactor>
</comment>
<proteinExistence type="inferred from homology"/>
<dbReference type="STRING" id="59750.AWC31_27965"/>
<keyword evidence="11" id="KW-1185">Reference proteome</keyword>
<dbReference type="Proteomes" id="UP000070612">
    <property type="component" value="Unassembled WGS sequence"/>
</dbReference>
<accession>A0A132PHU8</accession>
<evidence type="ECO:0000256" key="2">
    <source>
        <dbReference type="ARBA" id="ARBA00008072"/>
    </source>
</evidence>
<dbReference type="Pfam" id="PF08240">
    <property type="entry name" value="ADH_N"/>
    <property type="match status" value="1"/>
</dbReference>
<protein>
    <recommendedName>
        <fullName evidence="3">alcohol dehydrogenase</fullName>
        <ecNumber evidence="3">1.1.1.1</ecNumber>
    </recommendedName>
</protein>
<reference evidence="10 11" key="1">
    <citation type="submission" date="2015-07" db="EMBL/GenBank/DDBJ databases">
        <title>A draft genome sequence of Mycobacterium wolinskyi.</title>
        <authorList>
            <person name="de Man T.J."/>
            <person name="Perry K.A."/>
            <person name="Coulliette A.D."/>
            <person name="Jensen B."/>
            <person name="Toney N.C."/>
            <person name="Limbago B.M."/>
            <person name="Noble-Wang J."/>
        </authorList>
    </citation>
    <scope>NUCLEOTIDE SEQUENCE [LARGE SCALE GENOMIC DNA]</scope>
    <source>
        <strain evidence="10 11">CDC_01</strain>
    </source>
</reference>
<keyword evidence="4 8" id="KW-0479">Metal-binding</keyword>
<evidence type="ECO:0000313" key="11">
    <source>
        <dbReference type="Proteomes" id="UP000070612"/>
    </source>
</evidence>
<dbReference type="PATRIC" id="fig|59750.3.peg.1993"/>
<evidence type="ECO:0000256" key="1">
    <source>
        <dbReference type="ARBA" id="ARBA00001947"/>
    </source>
</evidence>
<comment type="similarity">
    <text evidence="2 8">Belongs to the zinc-containing alcohol dehydrogenase family.</text>
</comment>
<keyword evidence="5 8" id="KW-0862">Zinc</keyword>
<dbReference type="Gene3D" id="3.90.180.10">
    <property type="entry name" value="Medium-chain alcohol dehydrogenases, catalytic domain"/>
    <property type="match status" value="1"/>
</dbReference>
<keyword evidence="6" id="KW-0560">Oxidoreductase</keyword>
<dbReference type="GO" id="GO:0004022">
    <property type="term" value="F:alcohol dehydrogenase (NAD+) activity"/>
    <property type="evidence" value="ECO:0007669"/>
    <property type="project" value="UniProtKB-EC"/>
</dbReference>
<evidence type="ECO:0000256" key="8">
    <source>
        <dbReference type="RuleBase" id="RU361277"/>
    </source>
</evidence>
<dbReference type="InterPro" id="IPR013149">
    <property type="entry name" value="ADH-like_C"/>
</dbReference>